<accession>F0JAR6</accession>
<dbReference type="VEuPathDB" id="VectorBase:FBgn0262583"/>
<name>F0JAR6_DROME</name>
<dbReference type="ExpressionAtlas" id="F0JAR6">
    <property type="expression patterns" value="baseline and differential"/>
</dbReference>
<keyword evidence="1" id="KW-0732">Signal</keyword>
<dbReference type="EMBL" id="BT126108">
    <property type="protein sequence ID" value="ADY69846.1"/>
    <property type="molecule type" value="mRNA"/>
</dbReference>
<protein>
    <submittedName>
        <fullName evidence="2">MIP29423p</fullName>
    </submittedName>
</protein>
<feature type="signal peptide" evidence="1">
    <location>
        <begin position="1"/>
        <end position="29"/>
    </location>
</feature>
<dbReference type="AlphaFoldDB" id="F0JAR6"/>
<sequence>EFGKLLEMNEKFPLLLFMICLLRAQPSWTQDHLELKKLTADLVNAIAEANSGRKYGAEWVPSLGQALEEVHITSSRRCFLFKVLAKKVELLCPRPPPFYKPSRPNRRPPTLSPSLPLKAVTTTITTTTTTTTTEDPFKPPSDLSEGLEYPDGSYFPWCYMPTAPQFVNHPTVIRADRHTAIPNAFRPIAIHPAKNRAVPSHRPAGHPIVQVPALHPCVFPETWAGWQAACLPTVHRP</sequence>
<reference evidence="2" key="1">
    <citation type="submission" date="2011-03" db="EMBL/GenBank/DDBJ databases">
        <authorList>
            <person name="Carlson J."/>
            <person name="Booth B."/>
            <person name="Frise E."/>
            <person name="Sandler J."/>
            <person name="Wan K."/>
            <person name="Yu C."/>
            <person name="Celniker S."/>
        </authorList>
    </citation>
    <scope>NUCLEOTIDE SEQUENCE</scope>
</reference>
<evidence type="ECO:0000256" key="1">
    <source>
        <dbReference type="SAM" id="SignalP"/>
    </source>
</evidence>
<feature type="chain" id="PRO_5003255277" evidence="1">
    <location>
        <begin position="30"/>
        <end position="237"/>
    </location>
</feature>
<proteinExistence type="evidence at transcript level"/>
<dbReference type="OrthoDB" id="7866059at2759"/>
<evidence type="ECO:0000313" key="2">
    <source>
        <dbReference type="EMBL" id="ADY69846.1"/>
    </source>
</evidence>
<gene>
    <name evidence="2" type="primary">CG43123-RA</name>
</gene>
<feature type="non-terminal residue" evidence="2">
    <location>
        <position position="1"/>
    </location>
</feature>
<organism evidence="2">
    <name type="scientific">Drosophila melanogaster</name>
    <name type="common">Fruit fly</name>
    <dbReference type="NCBI Taxonomy" id="7227"/>
    <lineage>
        <taxon>Eukaryota</taxon>
        <taxon>Metazoa</taxon>
        <taxon>Ecdysozoa</taxon>
        <taxon>Arthropoda</taxon>
        <taxon>Hexapoda</taxon>
        <taxon>Insecta</taxon>
        <taxon>Pterygota</taxon>
        <taxon>Neoptera</taxon>
        <taxon>Endopterygota</taxon>
        <taxon>Diptera</taxon>
        <taxon>Brachycera</taxon>
        <taxon>Muscomorpha</taxon>
        <taxon>Ephydroidea</taxon>
        <taxon>Drosophilidae</taxon>
        <taxon>Drosophila</taxon>
        <taxon>Sophophora</taxon>
    </lineage>
</organism>